<proteinExistence type="predicted"/>
<sequence length="61" mass="7247">MKNKKNVKIVFALIGITLSVFAYYIYTEKQIVQSYNHAFYKCFFCNLRVVEDIEIIYIIEG</sequence>
<dbReference type="RefSeq" id="WP_005650833.1">
    <property type="nucleotide sequence ID" value="NZ_BQNZ01000001.1"/>
</dbReference>
<keyword evidence="1" id="KW-1133">Transmembrane helix</keyword>
<name>A0A3E4ZI39_9BACT</name>
<dbReference type="AlphaFoldDB" id="A0A3E4ZI39"/>
<reference evidence="2" key="2">
    <citation type="submission" date="2022-01" db="EMBL/GenBank/DDBJ databases">
        <title>Novel bile acid biosynthetic pathways are enriched in the microbiome of centenarians.</title>
        <authorList>
            <person name="Sato Y."/>
            <person name="Atarashi K."/>
            <person name="Plichta R.D."/>
            <person name="Arai Y."/>
            <person name="Sasajima S."/>
            <person name="Kearney M.S."/>
            <person name="Suda W."/>
            <person name="Takeshita K."/>
            <person name="Sasaki T."/>
            <person name="Okamoto S."/>
            <person name="Skelly N.A."/>
            <person name="Okamura Y."/>
            <person name="Vlamakis H."/>
            <person name="Li Y."/>
            <person name="Tanoue T."/>
            <person name="Takei H."/>
            <person name="Nittono H."/>
            <person name="Narushima S."/>
            <person name="Irie J."/>
            <person name="Itoh H."/>
            <person name="Moriya K."/>
            <person name="Sugiura Y."/>
            <person name="Suematsu M."/>
            <person name="Moritoki N."/>
            <person name="Shibata S."/>
            <person name="Littman R.D."/>
            <person name="Fischbach A.M."/>
            <person name="Uwamino Y."/>
            <person name="Inoue T."/>
            <person name="Honda A."/>
            <person name="Hattori M."/>
            <person name="Murai T."/>
            <person name="Xavier J.R."/>
            <person name="Hirose N."/>
            <person name="Honda K."/>
        </authorList>
    </citation>
    <scope>NUCLEOTIDE SEQUENCE</scope>
    <source>
        <strain evidence="2">CE91-St3</strain>
    </source>
</reference>
<feature type="transmembrane region" description="Helical" evidence="1">
    <location>
        <begin position="7"/>
        <end position="26"/>
    </location>
</feature>
<evidence type="ECO:0000313" key="4">
    <source>
        <dbReference type="Proteomes" id="UP000286260"/>
    </source>
</evidence>
<dbReference type="EMBL" id="BQNZ01000001">
    <property type="protein sequence ID" value="GKH70618.1"/>
    <property type="molecule type" value="Genomic_DNA"/>
</dbReference>
<keyword evidence="1" id="KW-0812">Transmembrane</keyword>
<organism evidence="3 4">
    <name type="scientific">Parabacteroides merdae</name>
    <dbReference type="NCBI Taxonomy" id="46503"/>
    <lineage>
        <taxon>Bacteria</taxon>
        <taxon>Pseudomonadati</taxon>
        <taxon>Bacteroidota</taxon>
        <taxon>Bacteroidia</taxon>
        <taxon>Bacteroidales</taxon>
        <taxon>Tannerellaceae</taxon>
        <taxon>Parabacteroides</taxon>
    </lineage>
</organism>
<reference evidence="3 4" key="1">
    <citation type="submission" date="2018-08" db="EMBL/GenBank/DDBJ databases">
        <title>A genome reference for cultivated species of the human gut microbiota.</title>
        <authorList>
            <person name="Zou Y."/>
            <person name="Xue W."/>
            <person name="Luo G."/>
        </authorList>
    </citation>
    <scope>NUCLEOTIDE SEQUENCE [LARGE SCALE GENOMIC DNA]</scope>
    <source>
        <strain evidence="3 4">AM34-17</strain>
    </source>
</reference>
<dbReference type="Proteomes" id="UP001055114">
    <property type="component" value="Unassembled WGS sequence"/>
</dbReference>
<evidence type="ECO:0000313" key="3">
    <source>
        <dbReference type="EMBL" id="RHC79271.1"/>
    </source>
</evidence>
<comment type="caution">
    <text evidence="3">The sequence shown here is derived from an EMBL/GenBank/DDBJ whole genome shotgun (WGS) entry which is preliminary data.</text>
</comment>
<dbReference type="EMBL" id="QSII01000039">
    <property type="protein sequence ID" value="RHC79271.1"/>
    <property type="molecule type" value="Genomic_DNA"/>
</dbReference>
<protein>
    <submittedName>
        <fullName evidence="3">Uncharacterized protein</fullName>
    </submittedName>
</protein>
<keyword evidence="1" id="KW-0472">Membrane</keyword>
<gene>
    <name evidence="2" type="ORF">CE91St3_04810</name>
    <name evidence="3" type="ORF">DW828_18920</name>
</gene>
<dbReference type="Proteomes" id="UP000286260">
    <property type="component" value="Unassembled WGS sequence"/>
</dbReference>
<evidence type="ECO:0000256" key="1">
    <source>
        <dbReference type="SAM" id="Phobius"/>
    </source>
</evidence>
<accession>A0A3E4ZI39</accession>
<evidence type="ECO:0000313" key="2">
    <source>
        <dbReference type="EMBL" id="GKH70618.1"/>
    </source>
</evidence>